<dbReference type="AlphaFoldDB" id="A0A2K5CQE2"/>
<evidence type="ECO:0000256" key="18">
    <source>
        <dbReference type="ARBA" id="ARBA00079653"/>
    </source>
</evidence>
<comment type="catalytic activity">
    <reaction evidence="10">
        <text>tetradecanoyl-CoA + H2O = tetradecanoate + CoA + H(+)</text>
        <dbReference type="Rhea" id="RHEA:40119"/>
        <dbReference type="ChEBI" id="CHEBI:15377"/>
        <dbReference type="ChEBI" id="CHEBI:15378"/>
        <dbReference type="ChEBI" id="CHEBI:30807"/>
        <dbReference type="ChEBI" id="CHEBI:57287"/>
        <dbReference type="ChEBI" id="CHEBI:57385"/>
    </reaction>
    <physiologicalReaction direction="left-to-right" evidence="10">
        <dbReference type="Rhea" id="RHEA:40120"/>
    </physiologicalReaction>
</comment>
<evidence type="ECO:0000256" key="12">
    <source>
        <dbReference type="ARBA" id="ARBA00052691"/>
    </source>
</evidence>
<evidence type="ECO:0000256" key="1">
    <source>
        <dbReference type="ARBA" id="ARBA00007169"/>
    </source>
</evidence>
<dbReference type="SUPFAM" id="SSF53474">
    <property type="entry name" value="alpha/beta-Hydrolases"/>
    <property type="match status" value="1"/>
</dbReference>
<feature type="domain" description="Thioesterase" evidence="19">
    <location>
        <begin position="85"/>
        <end position="285"/>
    </location>
</feature>
<dbReference type="STRING" id="37293.ENSANAP00000010920"/>
<organism evidence="20 21">
    <name type="scientific">Aotus nancymaae</name>
    <name type="common">Ma's night monkey</name>
    <dbReference type="NCBI Taxonomy" id="37293"/>
    <lineage>
        <taxon>Eukaryota</taxon>
        <taxon>Metazoa</taxon>
        <taxon>Chordata</taxon>
        <taxon>Craniata</taxon>
        <taxon>Vertebrata</taxon>
        <taxon>Euteleostomi</taxon>
        <taxon>Mammalia</taxon>
        <taxon>Eutheria</taxon>
        <taxon>Euarchontoglires</taxon>
        <taxon>Primates</taxon>
        <taxon>Haplorrhini</taxon>
        <taxon>Platyrrhini</taxon>
        <taxon>Aotidae</taxon>
        <taxon>Aotus</taxon>
    </lineage>
</organism>
<keyword evidence="21" id="KW-1185">Reference proteome</keyword>
<dbReference type="InterPro" id="IPR001031">
    <property type="entry name" value="Thioesterase"/>
</dbReference>
<evidence type="ECO:0000256" key="5">
    <source>
        <dbReference type="ARBA" id="ARBA00022832"/>
    </source>
</evidence>
<evidence type="ECO:0000256" key="13">
    <source>
        <dbReference type="ARBA" id="ARBA00053731"/>
    </source>
</evidence>
<dbReference type="ESTHER" id="aotna-a0a2k5cqf7">
    <property type="family name" value="Thioesterase"/>
</dbReference>
<dbReference type="Ensembl" id="ENSANAT00000028726.1">
    <property type="protein sequence ID" value="ENSANAP00000010920.1"/>
    <property type="gene ID" value="ENSANAG00000023428.1"/>
</dbReference>
<keyword evidence="7" id="KW-0275">Fatty acid biosynthesis</keyword>
<evidence type="ECO:0000259" key="19">
    <source>
        <dbReference type="Pfam" id="PF00975"/>
    </source>
</evidence>
<keyword evidence="6" id="KW-0443">Lipid metabolism</keyword>
<dbReference type="Gene3D" id="3.40.50.1820">
    <property type="entry name" value="alpha/beta hydrolase"/>
    <property type="match status" value="1"/>
</dbReference>
<evidence type="ECO:0000256" key="7">
    <source>
        <dbReference type="ARBA" id="ARBA00023160"/>
    </source>
</evidence>
<dbReference type="EC" id="3.1.2.14" evidence="2"/>
<comment type="subunit">
    <text evidence="14">Interacts (via C-terminus) with FASN.</text>
</comment>
<evidence type="ECO:0000256" key="2">
    <source>
        <dbReference type="ARBA" id="ARBA00012480"/>
    </source>
</evidence>
<evidence type="ECO:0000256" key="14">
    <source>
        <dbReference type="ARBA" id="ARBA00065224"/>
    </source>
</evidence>
<accession>A0A2K5CQE2</accession>
<evidence type="ECO:0000256" key="15">
    <source>
        <dbReference type="ARBA" id="ARBA00073799"/>
    </source>
</evidence>
<dbReference type="GeneTree" id="ENSGT00390000015518"/>
<comment type="catalytic activity">
    <reaction evidence="12">
        <text>hexadecanoyl-CoA + H2O = hexadecanoate + CoA + H(+)</text>
        <dbReference type="Rhea" id="RHEA:16645"/>
        <dbReference type="ChEBI" id="CHEBI:7896"/>
        <dbReference type="ChEBI" id="CHEBI:15377"/>
        <dbReference type="ChEBI" id="CHEBI:15378"/>
        <dbReference type="ChEBI" id="CHEBI:57287"/>
        <dbReference type="ChEBI" id="CHEBI:57379"/>
    </reaction>
    <physiologicalReaction direction="left-to-right" evidence="12">
        <dbReference type="Rhea" id="RHEA:16646"/>
    </physiologicalReaction>
</comment>
<reference evidence="20" key="1">
    <citation type="submission" date="2025-08" db="UniProtKB">
        <authorList>
            <consortium name="Ensembl"/>
        </authorList>
    </citation>
    <scope>IDENTIFICATION</scope>
</reference>
<comment type="similarity">
    <text evidence="1">Belongs to the thioesterase family.</text>
</comment>
<evidence type="ECO:0000256" key="8">
    <source>
        <dbReference type="ARBA" id="ARBA00047969"/>
    </source>
</evidence>
<evidence type="ECO:0000256" key="10">
    <source>
        <dbReference type="ARBA" id="ARBA00048180"/>
    </source>
</evidence>
<dbReference type="PANTHER" id="PTHR11487">
    <property type="entry name" value="THIOESTERASE"/>
    <property type="match status" value="1"/>
</dbReference>
<evidence type="ECO:0000256" key="9">
    <source>
        <dbReference type="ARBA" id="ARBA00048074"/>
    </source>
</evidence>
<sequence>CFKSKPNLTLHLYLNPQVTVICPFFFYQFQSVCHHTQLIFVFLIEMGFHHLDQVGLQLLTSSDLPASAYQSAGITGVSHRAWPILHAIRLPGRESRIGEPMATDIYQIIDEITCAMLPVIQGKPFALFGHSMGAYIAFKTALHLKEKHKLEPLHLFLSSAFSPHSKVQIQIPKDNELSEEQMLHYLVDFGGTPMNFLEDKELLQQYIPIMMADLFYVYSSESPSKTILSCDLTCFLGSEDTDLAKDTEVWKDVTTGSINVHELPGDHFYLKNPANEKFIKNYITKCLEVSSLVDF</sequence>
<dbReference type="FunFam" id="3.40.50.1820:FF:000153">
    <property type="entry name" value="Surfactin synthase thioesterase subunit"/>
    <property type="match status" value="1"/>
</dbReference>
<reference evidence="20" key="2">
    <citation type="submission" date="2025-09" db="UniProtKB">
        <authorList>
            <consortium name="Ensembl"/>
        </authorList>
    </citation>
    <scope>IDENTIFICATION</scope>
</reference>
<evidence type="ECO:0000256" key="3">
    <source>
        <dbReference type="ARBA" id="ARBA00022516"/>
    </source>
</evidence>
<dbReference type="InterPro" id="IPR012223">
    <property type="entry name" value="TEII"/>
</dbReference>
<evidence type="ECO:0000313" key="20">
    <source>
        <dbReference type="Ensembl" id="ENSANAP00000010920.1"/>
    </source>
</evidence>
<dbReference type="GO" id="GO:0016297">
    <property type="term" value="F:fatty acyl-[ACP] hydrolase activity"/>
    <property type="evidence" value="ECO:0007669"/>
    <property type="project" value="UniProtKB-EC"/>
</dbReference>
<comment type="catalytic activity">
    <reaction evidence="9">
        <text>dodecanoyl-CoA + H2O = dodecanoate + CoA + H(+)</text>
        <dbReference type="Rhea" id="RHEA:30135"/>
        <dbReference type="ChEBI" id="CHEBI:15377"/>
        <dbReference type="ChEBI" id="CHEBI:15378"/>
        <dbReference type="ChEBI" id="CHEBI:18262"/>
        <dbReference type="ChEBI" id="CHEBI:57287"/>
        <dbReference type="ChEBI" id="CHEBI:57375"/>
    </reaction>
    <physiologicalReaction direction="left-to-right" evidence="9">
        <dbReference type="Rhea" id="RHEA:30136"/>
    </physiologicalReaction>
</comment>
<evidence type="ECO:0000256" key="11">
    <source>
        <dbReference type="ARBA" id="ARBA00048536"/>
    </source>
</evidence>
<dbReference type="InterPro" id="IPR029058">
    <property type="entry name" value="AB_hydrolase_fold"/>
</dbReference>
<proteinExistence type="inferred from homology"/>
<dbReference type="PANTHER" id="PTHR11487:SF0">
    <property type="entry name" value="S-ACYL FATTY ACID SYNTHASE THIOESTERASE, MEDIUM CHAIN"/>
    <property type="match status" value="1"/>
</dbReference>
<dbReference type="Proteomes" id="UP000233020">
    <property type="component" value="Unplaced"/>
</dbReference>
<evidence type="ECO:0000256" key="4">
    <source>
        <dbReference type="ARBA" id="ARBA00022801"/>
    </source>
</evidence>
<comment type="catalytic activity">
    <reaction evidence="8">
        <text>decanoyl-CoA + H2O = decanoate + CoA + H(+)</text>
        <dbReference type="Rhea" id="RHEA:40059"/>
        <dbReference type="ChEBI" id="CHEBI:15377"/>
        <dbReference type="ChEBI" id="CHEBI:15378"/>
        <dbReference type="ChEBI" id="CHEBI:27689"/>
        <dbReference type="ChEBI" id="CHEBI:57287"/>
        <dbReference type="ChEBI" id="CHEBI:61430"/>
    </reaction>
    <physiologicalReaction direction="left-to-right" evidence="8">
        <dbReference type="Rhea" id="RHEA:40060"/>
    </physiologicalReaction>
</comment>
<comment type="catalytic activity">
    <reaction evidence="11">
        <text>(9Z)-octadecenoyl-[ACP] + H2O = (9Z)-octadecenoate + holo-[ACP] + H(+)</text>
        <dbReference type="Rhea" id="RHEA:15057"/>
        <dbReference type="Rhea" id="RHEA-COMP:9685"/>
        <dbReference type="Rhea" id="RHEA-COMP:9924"/>
        <dbReference type="ChEBI" id="CHEBI:15377"/>
        <dbReference type="ChEBI" id="CHEBI:15378"/>
        <dbReference type="ChEBI" id="CHEBI:30823"/>
        <dbReference type="ChEBI" id="CHEBI:64479"/>
        <dbReference type="ChEBI" id="CHEBI:78783"/>
        <dbReference type="EC" id="3.1.2.14"/>
    </reaction>
</comment>
<dbReference type="PRINTS" id="PR02045">
    <property type="entry name" value="F138DOMAIN"/>
</dbReference>
<evidence type="ECO:0000256" key="16">
    <source>
        <dbReference type="ARBA" id="ARBA00075385"/>
    </source>
</evidence>
<comment type="function">
    <text evidence="13">Contributes to the release of free fatty acids from fatty acid synthase (FASN). Has broad substrate specificity, giving rise to a range of free fatty acids with chain lengths between 10 and 16 carbon atoms (C10 - C16).</text>
</comment>
<keyword evidence="5" id="KW-0276">Fatty acid metabolism</keyword>
<keyword evidence="3" id="KW-0444">Lipid biosynthesis</keyword>
<name>A0A2K5CQE2_AOTNA</name>
<dbReference type="GO" id="GO:0051792">
    <property type="term" value="P:medium-chain fatty acid biosynthetic process"/>
    <property type="evidence" value="ECO:0007669"/>
    <property type="project" value="UniProtKB-ARBA"/>
</dbReference>
<evidence type="ECO:0000313" key="21">
    <source>
        <dbReference type="Proteomes" id="UP000233020"/>
    </source>
</evidence>
<dbReference type="Pfam" id="PF00975">
    <property type="entry name" value="Thioesterase"/>
    <property type="match status" value="1"/>
</dbReference>
<evidence type="ECO:0000256" key="6">
    <source>
        <dbReference type="ARBA" id="ARBA00023098"/>
    </source>
</evidence>
<protein>
    <recommendedName>
        <fullName evidence="15">S-acyl fatty acid synthase thioesterase, medium chain</fullName>
        <ecNumber evidence="2">3.1.2.14</ecNumber>
    </recommendedName>
    <alternativeName>
        <fullName evidence="16">Oleoyl-ACP hydrolase</fullName>
    </alternativeName>
    <alternativeName>
        <fullName evidence="18">Thioesterase II</fullName>
    </alternativeName>
    <alternativeName>
        <fullName evidence="17">Thioesterase domain-containing protein 1</fullName>
    </alternativeName>
</protein>
<evidence type="ECO:0000256" key="17">
    <source>
        <dbReference type="ARBA" id="ARBA00076433"/>
    </source>
</evidence>
<keyword evidence="4" id="KW-0378">Hydrolase</keyword>